<dbReference type="InterPro" id="IPR001304">
    <property type="entry name" value="C-type_lectin-like"/>
</dbReference>
<dbReference type="Pfam" id="PF00059">
    <property type="entry name" value="Lectin_C"/>
    <property type="match status" value="2"/>
</dbReference>
<dbReference type="PROSITE" id="PS50041">
    <property type="entry name" value="C_TYPE_LECTIN_2"/>
    <property type="match status" value="2"/>
</dbReference>
<organism evidence="4 5">
    <name type="scientific">Leptosia nina</name>
    <dbReference type="NCBI Taxonomy" id="320188"/>
    <lineage>
        <taxon>Eukaryota</taxon>
        <taxon>Metazoa</taxon>
        <taxon>Ecdysozoa</taxon>
        <taxon>Arthropoda</taxon>
        <taxon>Hexapoda</taxon>
        <taxon>Insecta</taxon>
        <taxon>Pterygota</taxon>
        <taxon>Neoptera</taxon>
        <taxon>Endopterygota</taxon>
        <taxon>Lepidoptera</taxon>
        <taxon>Glossata</taxon>
        <taxon>Ditrysia</taxon>
        <taxon>Papilionoidea</taxon>
        <taxon>Pieridae</taxon>
        <taxon>Pierinae</taxon>
        <taxon>Leptosia</taxon>
    </lineage>
</organism>
<keyword evidence="1" id="KW-1015">Disulfide bond</keyword>
<dbReference type="EMBL" id="CAVLEF010000006">
    <property type="protein sequence ID" value="CAK1545330.1"/>
    <property type="molecule type" value="Genomic_DNA"/>
</dbReference>
<dbReference type="CDD" id="cd00037">
    <property type="entry name" value="CLECT"/>
    <property type="match status" value="2"/>
</dbReference>
<evidence type="ECO:0000256" key="2">
    <source>
        <dbReference type="SAM" id="SignalP"/>
    </source>
</evidence>
<keyword evidence="5" id="KW-1185">Reference proteome</keyword>
<dbReference type="InterPro" id="IPR016187">
    <property type="entry name" value="CTDL_fold"/>
</dbReference>
<comment type="caution">
    <text evidence="4">The sequence shown here is derived from an EMBL/GenBank/DDBJ whole genome shotgun (WGS) entry which is preliminary data.</text>
</comment>
<dbReference type="AlphaFoldDB" id="A0AAV1J785"/>
<evidence type="ECO:0000313" key="4">
    <source>
        <dbReference type="EMBL" id="CAK1545330.1"/>
    </source>
</evidence>
<feature type="domain" description="C-type lectin" evidence="3">
    <location>
        <begin position="182"/>
        <end position="304"/>
    </location>
</feature>
<reference evidence="4 5" key="1">
    <citation type="submission" date="2023-11" db="EMBL/GenBank/DDBJ databases">
        <authorList>
            <person name="Okamura Y."/>
        </authorList>
    </citation>
    <scope>NUCLEOTIDE SEQUENCE [LARGE SCALE GENOMIC DNA]</scope>
</reference>
<dbReference type="SUPFAM" id="SSF56436">
    <property type="entry name" value="C-type lectin-like"/>
    <property type="match status" value="2"/>
</dbReference>
<feature type="chain" id="PRO_5043751706" description="C-type lectin domain-containing protein" evidence="2">
    <location>
        <begin position="22"/>
        <end position="324"/>
    </location>
</feature>
<evidence type="ECO:0000313" key="5">
    <source>
        <dbReference type="Proteomes" id="UP001497472"/>
    </source>
</evidence>
<protein>
    <recommendedName>
        <fullName evidence="3">C-type lectin domain-containing protein</fullName>
    </recommendedName>
</protein>
<dbReference type="SMART" id="SM00034">
    <property type="entry name" value="CLECT"/>
    <property type="match status" value="2"/>
</dbReference>
<proteinExistence type="predicted"/>
<name>A0AAV1J785_9NEOP</name>
<dbReference type="InterPro" id="IPR018378">
    <property type="entry name" value="C-type_lectin_CS"/>
</dbReference>
<evidence type="ECO:0000256" key="1">
    <source>
        <dbReference type="ARBA" id="ARBA00023157"/>
    </source>
</evidence>
<dbReference type="InterPro" id="IPR050111">
    <property type="entry name" value="C-type_lectin/snaclec_domain"/>
</dbReference>
<dbReference type="InterPro" id="IPR016186">
    <property type="entry name" value="C-type_lectin-like/link_sf"/>
</dbReference>
<dbReference type="PANTHER" id="PTHR22803">
    <property type="entry name" value="MANNOSE, PHOSPHOLIPASE, LECTIN RECEPTOR RELATED"/>
    <property type="match status" value="1"/>
</dbReference>
<evidence type="ECO:0000259" key="3">
    <source>
        <dbReference type="PROSITE" id="PS50041"/>
    </source>
</evidence>
<dbReference type="PROSITE" id="PS00615">
    <property type="entry name" value="C_TYPE_LECTIN_1"/>
    <property type="match status" value="2"/>
</dbReference>
<gene>
    <name evidence="4" type="ORF">LNINA_LOCUS4995</name>
</gene>
<feature type="domain" description="C-type lectin" evidence="3">
    <location>
        <begin position="43"/>
        <end position="156"/>
    </location>
</feature>
<feature type="signal peptide" evidence="2">
    <location>
        <begin position="1"/>
        <end position="21"/>
    </location>
</feature>
<keyword evidence="2" id="KW-0732">Signal</keyword>
<dbReference type="Gene3D" id="3.10.100.10">
    <property type="entry name" value="Mannose-Binding Protein A, subunit A"/>
    <property type="match status" value="2"/>
</dbReference>
<dbReference type="Proteomes" id="UP001497472">
    <property type="component" value="Unassembled WGS sequence"/>
</dbReference>
<sequence>MFTTKCSVLLILLANHILSSGQQEDKFFRVDYPKYIPETDSFYKVHTVHQTWEKAKETCEAEGAVLYYPDDEEEALAVWNYINATQTFYWIYIGVSSPYAPHVFITVEGHPISSVYDNWGVGEPNDQSGVERCVVIRRDGTLNDDKCDVKNPFLCKKRASTINWNILCDMPDQKYEYYDGLGRCYKFHTTPKTWLEAVQVCNAEQSYLAIIDSQLEADHFVNLTRIAKKDDVEGSYLRGAVHLGFTRTNSQWRSIKGRPVKALGYCKWGHNQPDGGDNETCGSMFYNGKLNDINCEQKCFFICEREIPILGSAIEMRYGETNKG</sequence>
<accession>A0AAV1J785</accession>